<evidence type="ECO:0000313" key="3">
    <source>
        <dbReference type="Proteomes" id="UP000197156"/>
    </source>
</evidence>
<reference evidence="2 3" key="1">
    <citation type="submission" date="2016-03" db="EMBL/GenBank/DDBJ databases">
        <title>Complete genome sequence of Thermococcus celer.</title>
        <authorList>
            <person name="Oger P.M."/>
        </authorList>
    </citation>
    <scope>NUCLEOTIDE SEQUENCE [LARGE SCALE GENOMIC DNA]</scope>
    <source>
        <strain evidence="2 3">Vu 13</strain>
    </source>
</reference>
<keyword evidence="1" id="KW-1133">Transmembrane helix</keyword>
<sequence>MHWGLVEVKKVWVSSFVVLLSLLVIVLVWAHFLSITEILILLALYITVSGIFSYYLDGKIKSIAEYTLSMIVDGYVGMRIIQSIRPHDPSSIYFWVLFIVFAYLMGIKKHIVEVDTKLGEEK</sequence>
<organism evidence="2 3">
    <name type="scientific">Thermococcus celer Vu 13 = JCM 8558</name>
    <dbReference type="NCBI Taxonomy" id="1293037"/>
    <lineage>
        <taxon>Archaea</taxon>
        <taxon>Methanobacteriati</taxon>
        <taxon>Methanobacteriota</taxon>
        <taxon>Thermococci</taxon>
        <taxon>Thermococcales</taxon>
        <taxon>Thermococcaceae</taxon>
        <taxon>Thermococcus</taxon>
    </lineage>
</organism>
<protein>
    <submittedName>
        <fullName evidence="2">Uncharacterized protein</fullName>
    </submittedName>
</protein>
<name>A0A218P398_THECE</name>
<evidence type="ECO:0000256" key="1">
    <source>
        <dbReference type="SAM" id="Phobius"/>
    </source>
</evidence>
<proteinExistence type="predicted"/>
<feature type="transmembrane region" description="Helical" evidence="1">
    <location>
        <begin position="90"/>
        <end position="107"/>
    </location>
</feature>
<keyword evidence="1" id="KW-0472">Membrane</keyword>
<feature type="transmembrane region" description="Helical" evidence="1">
    <location>
        <begin position="12"/>
        <end position="32"/>
    </location>
</feature>
<dbReference type="AlphaFoldDB" id="A0A218P398"/>
<feature type="transmembrane region" description="Helical" evidence="1">
    <location>
        <begin position="38"/>
        <end position="56"/>
    </location>
</feature>
<evidence type="ECO:0000313" key="2">
    <source>
        <dbReference type="EMBL" id="ASI99386.1"/>
    </source>
</evidence>
<keyword evidence="3" id="KW-1185">Reference proteome</keyword>
<keyword evidence="1" id="KW-0812">Transmembrane</keyword>
<dbReference type="Proteomes" id="UP000197156">
    <property type="component" value="Chromosome"/>
</dbReference>
<accession>A0A218P398</accession>
<dbReference type="EMBL" id="CP014854">
    <property type="protein sequence ID" value="ASI99386.1"/>
    <property type="molecule type" value="Genomic_DNA"/>
</dbReference>
<gene>
    <name evidence="2" type="ORF">A3L02_07365</name>
</gene>
<dbReference type="KEGG" id="tce:A3L02_07365"/>